<protein>
    <submittedName>
        <fullName evidence="8">Phosphatidylinositol 3-kinase-related protein kinase</fullName>
    </submittedName>
</protein>
<dbReference type="STRING" id="44689.Q54ES0"/>
<evidence type="ECO:0000256" key="4">
    <source>
        <dbReference type="ARBA" id="ARBA00022777"/>
    </source>
</evidence>
<evidence type="ECO:0000256" key="2">
    <source>
        <dbReference type="ARBA" id="ARBA00022679"/>
    </source>
</evidence>
<dbReference type="PaxDb" id="44689-DDB0238116"/>
<reference evidence="8 9" key="1">
    <citation type="journal article" date="2005" name="Nature">
        <title>The genome of the social amoeba Dictyostelium discoideum.</title>
        <authorList>
            <consortium name="The Dictyostelium discoideum Sequencing Consortium"/>
            <person name="Eichinger L."/>
            <person name="Pachebat J.A."/>
            <person name="Glockner G."/>
            <person name="Rajandream M.A."/>
            <person name="Sucgang R."/>
            <person name="Berriman M."/>
            <person name="Song J."/>
            <person name="Olsen R."/>
            <person name="Szafranski K."/>
            <person name="Xu Q."/>
            <person name="Tunggal B."/>
            <person name="Kummerfeld S."/>
            <person name="Madera M."/>
            <person name="Konfortov B.A."/>
            <person name="Rivero F."/>
            <person name="Bankier A.T."/>
            <person name="Lehmann R."/>
            <person name="Hamlin N."/>
            <person name="Davies R."/>
            <person name="Gaudet P."/>
            <person name="Fey P."/>
            <person name="Pilcher K."/>
            <person name="Chen G."/>
            <person name="Saunders D."/>
            <person name="Sodergren E."/>
            <person name="Davis P."/>
            <person name="Kerhornou A."/>
            <person name="Nie X."/>
            <person name="Hall N."/>
            <person name="Anjard C."/>
            <person name="Hemphill L."/>
            <person name="Bason N."/>
            <person name="Farbrother P."/>
            <person name="Desany B."/>
            <person name="Just E."/>
            <person name="Morio T."/>
            <person name="Rost R."/>
            <person name="Churcher C."/>
            <person name="Cooper J."/>
            <person name="Haydock S."/>
            <person name="van Driessche N."/>
            <person name="Cronin A."/>
            <person name="Goodhead I."/>
            <person name="Muzny D."/>
            <person name="Mourier T."/>
            <person name="Pain A."/>
            <person name="Lu M."/>
            <person name="Harper D."/>
            <person name="Lindsay R."/>
            <person name="Hauser H."/>
            <person name="James K."/>
            <person name="Quiles M."/>
            <person name="Madan Babu M."/>
            <person name="Saito T."/>
            <person name="Buchrieser C."/>
            <person name="Wardroper A."/>
            <person name="Felder M."/>
            <person name="Thangavelu M."/>
            <person name="Johnson D."/>
            <person name="Knights A."/>
            <person name="Loulseged H."/>
            <person name="Mungall K."/>
            <person name="Oliver K."/>
            <person name="Price C."/>
            <person name="Quail M.A."/>
            <person name="Urushihara H."/>
            <person name="Hernandez J."/>
            <person name="Rabbinowitsch E."/>
            <person name="Steffen D."/>
            <person name="Sanders M."/>
            <person name="Ma J."/>
            <person name="Kohara Y."/>
            <person name="Sharp S."/>
            <person name="Simmonds M."/>
            <person name="Spiegler S."/>
            <person name="Tivey A."/>
            <person name="Sugano S."/>
            <person name="White B."/>
            <person name="Walker D."/>
            <person name="Woodward J."/>
            <person name="Winckler T."/>
            <person name="Tanaka Y."/>
            <person name="Shaulsky G."/>
            <person name="Schleicher M."/>
            <person name="Weinstock G."/>
            <person name="Rosenthal A."/>
            <person name="Cox E.C."/>
            <person name="Chisholm R.L."/>
            <person name="Gibbs R."/>
            <person name="Loomis W.F."/>
            <person name="Platzer M."/>
            <person name="Kay R.R."/>
            <person name="Williams J."/>
            <person name="Dear P.H."/>
            <person name="Noegel A.A."/>
            <person name="Barrell B."/>
            <person name="Kuspa A."/>
        </authorList>
    </citation>
    <scope>NUCLEOTIDE SEQUENCE [LARGE SCALE GENOMIC DNA]</scope>
    <source>
        <strain evidence="8 9">AX4</strain>
    </source>
</reference>
<dbReference type="InterPro" id="IPR044571">
    <property type="entry name" value="P4KG1-8"/>
</dbReference>
<evidence type="ECO:0000256" key="3">
    <source>
        <dbReference type="ARBA" id="ARBA00022741"/>
    </source>
</evidence>
<dbReference type="dictyBase" id="DDB_G0291370"/>
<keyword evidence="9" id="KW-1185">Reference proteome</keyword>
<comment type="caution">
    <text evidence="8">The sequence shown here is derived from an EMBL/GenBank/DDBJ whole genome shotgun (WGS) entry which is preliminary data.</text>
</comment>
<dbReference type="FunCoup" id="Q54ES0">
    <property type="interactions" value="15"/>
</dbReference>
<dbReference type="PANTHER" id="PTHR45800:SF11">
    <property type="entry name" value="PHOSPHATIDYLINOSITOL 3-KINASE-RELATED PROTEIN KINASE"/>
    <property type="match status" value="1"/>
</dbReference>
<evidence type="ECO:0000256" key="5">
    <source>
        <dbReference type="ARBA" id="ARBA00022840"/>
    </source>
</evidence>
<organism evidence="8 9">
    <name type="scientific">Dictyostelium discoideum</name>
    <name type="common">Social amoeba</name>
    <dbReference type="NCBI Taxonomy" id="44689"/>
    <lineage>
        <taxon>Eukaryota</taxon>
        <taxon>Amoebozoa</taxon>
        <taxon>Evosea</taxon>
        <taxon>Eumycetozoa</taxon>
        <taxon>Dictyostelia</taxon>
        <taxon>Dictyosteliales</taxon>
        <taxon>Dictyosteliaceae</taxon>
        <taxon>Dictyostelium</taxon>
    </lineage>
</organism>
<feature type="region of interest" description="Disordered" evidence="6">
    <location>
        <begin position="30"/>
        <end position="65"/>
    </location>
</feature>
<sequence length="401" mass="44868">MISMAPTPLYLPAEEANRVIRSPIFQRKDSKYNNKDLKSSNDSIQQQQLQSPNNDKSLRKSGSPWLSSQINSNQAELMELSGKRLSTSSPKLCSEGVGGGVYFIQGEKDTHPISVFKPRDEENGIIGPNHSMMGMKAGTLPGEGVFKEVAIYLFDQLHKGYFGVPVTTLVEVQHPIWNKQQQADGAATENDSNFNELLGVKKIGSLQEYIVYEDTADEVGCSKFSVDDIHRIGLLDSLVLNCDRHSGNLLVVAKEDSDRLELVPIDHSLCLPSSDQLSDAWFDWINFPQSKVPFSEKEKQLVESIDIDKVIRQLHSKLPKLRLGCLETLKLTTLFVKKAVEAGLNLCQIGMAISRYQSLDEPSPLESIIANTIKIQKLSLSNPHFWTAYQNEIDLFIDQNY</sequence>
<dbReference type="AlphaFoldDB" id="Q54ES0"/>
<evidence type="ECO:0000259" key="7">
    <source>
        <dbReference type="PROSITE" id="PS50290"/>
    </source>
</evidence>
<dbReference type="SMR" id="Q54ES0"/>
<dbReference type="RefSeq" id="XP_635170.1">
    <property type="nucleotide sequence ID" value="XM_630078.1"/>
</dbReference>
<evidence type="ECO:0000313" key="8">
    <source>
        <dbReference type="EMBL" id="EAL61669.1"/>
    </source>
</evidence>
<dbReference type="PANTHER" id="PTHR45800">
    <property type="entry name" value="PHOSPHATIDYLINOSITOL 4-KINASE GAMMA"/>
    <property type="match status" value="1"/>
</dbReference>
<evidence type="ECO:0000256" key="6">
    <source>
        <dbReference type="SAM" id="MobiDB-lite"/>
    </source>
</evidence>
<dbReference type="HOGENOM" id="CLU_687790_0_0_1"/>
<dbReference type="EMBL" id="AAFI02000177">
    <property type="protein sequence ID" value="EAL61669.1"/>
    <property type="molecule type" value="Genomic_DNA"/>
</dbReference>
<dbReference type="Pfam" id="PF00454">
    <property type="entry name" value="PI3_PI4_kinase"/>
    <property type="match status" value="1"/>
</dbReference>
<keyword evidence="4" id="KW-0418">Kinase</keyword>
<dbReference type="eggNOG" id="KOG2381">
    <property type="taxonomic scope" value="Eukaryota"/>
</dbReference>
<comment type="similarity">
    <text evidence="1">Belongs to the PI3/PI4-kinase family. Type II PI4K subfamily.</text>
</comment>
<evidence type="ECO:0000256" key="1">
    <source>
        <dbReference type="ARBA" id="ARBA00008941"/>
    </source>
</evidence>
<dbReference type="PhylomeDB" id="Q54ES0"/>
<keyword evidence="2" id="KW-0808">Transferase</keyword>
<accession>Q54ES0</accession>
<gene>
    <name evidence="8" type="ORF">DDB_G0291370</name>
</gene>
<dbReference type="GO" id="GO:0016301">
    <property type="term" value="F:kinase activity"/>
    <property type="evidence" value="ECO:0007669"/>
    <property type="project" value="UniProtKB-KW"/>
</dbReference>
<feature type="compositionally biased region" description="Polar residues" evidence="6">
    <location>
        <begin position="40"/>
        <end position="55"/>
    </location>
</feature>
<dbReference type="InParanoid" id="Q54ES0"/>
<dbReference type="VEuPathDB" id="AmoebaDB:DDB_G0291370"/>
<feature type="compositionally biased region" description="Basic and acidic residues" evidence="6">
    <location>
        <begin position="30"/>
        <end position="39"/>
    </location>
</feature>
<keyword evidence="3" id="KW-0547">Nucleotide-binding</keyword>
<evidence type="ECO:0000313" key="9">
    <source>
        <dbReference type="Proteomes" id="UP000002195"/>
    </source>
</evidence>
<feature type="domain" description="PI3K/PI4K catalytic" evidence="7">
    <location>
        <begin position="88"/>
        <end position="384"/>
    </location>
</feature>
<proteinExistence type="inferred from homology"/>
<dbReference type="InterPro" id="IPR000403">
    <property type="entry name" value="PI3/4_kinase_cat_dom"/>
</dbReference>
<dbReference type="GeneID" id="8628116"/>
<keyword evidence="5" id="KW-0067">ATP-binding</keyword>
<name>Q54ES0_DICDI</name>
<dbReference type="GO" id="GO:0005524">
    <property type="term" value="F:ATP binding"/>
    <property type="evidence" value="ECO:0007669"/>
    <property type="project" value="UniProtKB-KW"/>
</dbReference>
<dbReference type="KEGG" id="ddi:DDB_G0291370"/>
<dbReference type="Proteomes" id="UP000002195">
    <property type="component" value="Unassembled WGS sequence"/>
</dbReference>
<dbReference type="OMA" id="FNCDRHS"/>
<dbReference type="PROSITE" id="PS50290">
    <property type="entry name" value="PI3_4_KINASE_3"/>
    <property type="match status" value="1"/>
</dbReference>